<name>A0AAP3DLF0_BRELA</name>
<accession>A0AAP3DLF0</accession>
<dbReference type="RefSeq" id="WP_119733399.1">
    <property type="nucleotide sequence ID" value="NZ_CP032410.1"/>
</dbReference>
<dbReference type="AlphaFoldDB" id="A0AAP3DLF0"/>
<dbReference type="InterPro" id="IPR010359">
    <property type="entry name" value="IrrE_HExxH"/>
</dbReference>
<dbReference type="Pfam" id="PF06114">
    <property type="entry name" value="Peptidase_M78"/>
    <property type="match status" value="1"/>
</dbReference>
<proteinExistence type="predicted"/>
<sequence length="208" mass="24765">MDFSLYEETPLEEWITQKYLQHSIFIPQELDIEEIVSIFGGEIAYLDTISHARWLDDGTNDFLIVLDSRLDKFTMRGEFFHELCHPLRHSGNQRKLPPSLRNLQEEQANAFQLYATIPFYMVKNMNIPLYKKQTIDLLAQEFKVTHSFAKKRLEQIEQRINQGKFNQAWNKWFQDRGSKLESQPYSHETIKLLEQLRNQTFKGEITHI</sequence>
<dbReference type="Proteomes" id="UP001077662">
    <property type="component" value="Unassembled WGS sequence"/>
</dbReference>
<dbReference type="EMBL" id="JAPTNE010000043">
    <property type="protein sequence ID" value="MCZ0809772.1"/>
    <property type="molecule type" value="Genomic_DNA"/>
</dbReference>
<evidence type="ECO:0000259" key="1">
    <source>
        <dbReference type="Pfam" id="PF06114"/>
    </source>
</evidence>
<gene>
    <name evidence="2" type="ORF">O0554_23190</name>
</gene>
<feature type="domain" description="IrrE N-terminal-like" evidence="1">
    <location>
        <begin position="63"/>
        <end position="154"/>
    </location>
</feature>
<organism evidence="2 3">
    <name type="scientific">Brevibacillus laterosporus</name>
    <name type="common">Bacillus laterosporus</name>
    <dbReference type="NCBI Taxonomy" id="1465"/>
    <lineage>
        <taxon>Bacteria</taxon>
        <taxon>Bacillati</taxon>
        <taxon>Bacillota</taxon>
        <taxon>Bacilli</taxon>
        <taxon>Bacillales</taxon>
        <taxon>Paenibacillaceae</taxon>
        <taxon>Brevibacillus</taxon>
    </lineage>
</organism>
<evidence type="ECO:0000313" key="2">
    <source>
        <dbReference type="EMBL" id="MCZ0809772.1"/>
    </source>
</evidence>
<evidence type="ECO:0000313" key="3">
    <source>
        <dbReference type="Proteomes" id="UP001077662"/>
    </source>
</evidence>
<reference evidence="2" key="1">
    <citation type="submission" date="2022-09" db="EMBL/GenBank/DDBJ databases">
        <title>Genome analysis and characterization of larvicidal activity of Brevibacillus strains.</title>
        <authorList>
            <person name="Patrusheva E.V."/>
            <person name="Izotova A.O."/>
            <person name="Toshchakov S.V."/>
            <person name="Sineoky S.P."/>
        </authorList>
    </citation>
    <scope>NUCLEOTIDE SEQUENCE</scope>
    <source>
        <strain evidence="2">VKPM_B-13247</strain>
    </source>
</reference>
<comment type="caution">
    <text evidence="2">The sequence shown here is derived from an EMBL/GenBank/DDBJ whole genome shotgun (WGS) entry which is preliminary data.</text>
</comment>
<protein>
    <submittedName>
        <fullName evidence="2">ImmA/IrrE family metallo-endopeptidase</fullName>
    </submittedName>
</protein>